<name>A0A286GX01_9PROT</name>
<evidence type="ECO:0000313" key="1">
    <source>
        <dbReference type="EMBL" id="SOE00068.1"/>
    </source>
</evidence>
<sequence>MYAPAAFRISDPADCLALVERLRFASLVVTADGRPLAAHVPLLVERGEAGAVRLIGHLARANPVARALAAAGAPLPALALFVESGAYVSPSLYAAKAEHGKVVPTWNYVAAQAAGTVTACDRDRTLAIVAALTDAEEAGRDHPWAVSDAPADYIDGMLKAIVGIEVAVESLEATAKLSQNRPAEDRAAVTAALAAGPLGPFMAG</sequence>
<dbReference type="PIRSF" id="PIRSF010372">
    <property type="entry name" value="PaiB"/>
    <property type="match status" value="1"/>
</dbReference>
<dbReference type="InterPro" id="IPR012349">
    <property type="entry name" value="Split_barrel_FMN-bd"/>
</dbReference>
<dbReference type="Pfam" id="PF04299">
    <property type="entry name" value="FMN_bind_2"/>
    <property type="match status" value="1"/>
</dbReference>
<gene>
    <name evidence="1" type="ORF">SAMN05421508_11165</name>
</gene>
<dbReference type="InterPro" id="IPR007396">
    <property type="entry name" value="TR_PAI2-type"/>
</dbReference>
<dbReference type="PANTHER" id="PTHR35802:SF1">
    <property type="entry name" value="PROTEASE SYNTHASE AND SPORULATION PROTEIN PAI 2"/>
    <property type="match status" value="1"/>
</dbReference>
<dbReference type="OrthoDB" id="9794948at2"/>
<protein>
    <submittedName>
        <fullName evidence="1">Negative transcriptional regulator, PaiB family</fullName>
    </submittedName>
</protein>
<keyword evidence="2" id="KW-1185">Reference proteome</keyword>
<dbReference type="EMBL" id="OCNJ01000011">
    <property type="protein sequence ID" value="SOE00068.1"/>
    <property type="molecule type" value="Genomic_DNA"/>
</dbReference>
<dbReference type="SUPFAM" id="SSF50475">
    <property type="entry name" value="FMN-binding split barrel"/>
    <property type="match status" value="1"/>
</dbReference>
<dbReference type="PANTHER" id="PTHR35802">
    <property type="entry name" value="PROTEASE SYNTHASE AND SPORULATION PROTEIN PAI 2"/>
    <property type="match status" value="1"/>
</dbReference>
<proteinExistence type="predicted"/>
<organism evidence="1 2">
    <name type="scientific">Caenispirillum bisanense</name>
    <dbReference type="NCBI Taxonomy" id="414052"/>
    <lineage>
        <taxon>Bacteria</taxon>
        <taxon>Pseudomonadati</taxon>
        <taxon>Pseudomonadota</taxon>
        <taxon>Alphaproteobacteria</taxon>
        <taxon>Rhodospirillales</taxon>
        <taxon>Novispirillaceae</taxon>
        <taxon>Caenispirillum</taxon>
    </lineage>
</organism>
<dbReference type="Gene3D" id="2.30.110.10">
    <property type="entry name" value="Electron Transport, Fmn-binding Protein, Chain A"/>
    <property type="match status" value="1"/>
</dbReference>
<dbReference type="Proteomes" id="UP000219621">
    <property type="component" value="Unassembled WGS sequence"/>
</dbReference>
<dbReference type="AlphaFoldDB" id="A0A286GX01"/>
<accession>A0A286GX01</accession>
<dbReference type="RefSeq" id="WP_097281051.1">
    <property type="nucleotide sequence ID" value="NZ_OCNJ01000011.1"/>
</dbReference>
<reference evidence="1 2" key="1">
    <citation type="submission" date="2017-09" db="EMBL/GenBank/DDBJ databases">
        <authorList>
            <person name="Ehlers B."/>
            <person name="Leendertz F.H."/>
        </authorList>
    </citation>
    <scope>NUCLEOTIDE SEQUENCE [LARGE SCALE GENOMIC DNA]</scope>
    <source>
        <strain evidence="1 2">USBA 140</strain>
    </source>
</reference>
<evidence type="ECO:0000313" key="2">
    <source>
        <dbReference type="Proteomes" id="UP000219621"/>
    </source>
</evidence>